<gene>
    <name evidence="3" type="ORF">T265_08653</name>
</gene>
<dbReference type="RefSeq" id="XP_009172783.1">
    <property type="nucleotide sequence ID" value="XM_009174519.1"/>
</dbReference>
<dbReference type="InterPro" id="IPR018958">
    <property type="entry name" value="Knr4/Smi1-like_dom"/>
</dbReference>
<dbReference type="InterPro" id="IPR037883">
    <property type="entry name" value="Knr4/Smi1-like_sf"/>
</dbReference>
<dbReference type="CTD" id="20322832"/>
<dbReference type="EMBL" id="KL596848">
    <property type="protein sequence ID" value="KER23491.1"/>
    <property type="molecule type" value="Genomic_DNA"/>
</dbReference>
<name>A0A074Z8F1_OPIVI</name>
<dbReference type="Proteomes" id="UP000054324">
    <property type="component" value="Unassembled WGS sequence"/>
</dbReference>
<evidence type="ECO:0000256" key="1">
    <source>
        <dbReference type="SAM" id="MobiDB-lite"/>
    </source>
</evidence>
<evidence type="ECO:0000313" key="3">
    <source>
        <dbReference type="EMBL" id="KER23491.1"/>
    </source>
</evidence>
<dbReference type="SUPFAM" id="SSF160631">
    <property type="entry name" value="SMI1/KNR4-like"/>
    <property type="match status" value="1"/>
</dbReference>
<feature type="region of interest" description="Disordered" evidence="1">
    <location>
        <begin position="310"/>
        <end position="346"/>
    </location>
</feature>
<accession>A0A074Z8F1</accession>
<organism evidence="3 4">
    <name type="scientific">Opisthorchis viverrini</name>
    <name type="common">Southeast Asian liver fluke</name>
    <dbReference type="NCBI Taxonomy" id="6198"/>
    <lineage>
        <taxon>Eukaryota</taxon>
        <taxon>Metazoa</taxon>
        <taxon>Spiralia</taxon>
        <taxon>Lophotrochozoa</taxon>
        <taxon>Platyhelminthes</taxon>
        <taxon>Trematoda</taxon>
        <taxon>Digenea</taxon>
        <taxon>Opisthorchiida</taxon>
        <taxon>Opisthorchiata</taxon>
        <taxon>Opisthorchiidae</taxon>
        <taxon>Opisthorchis</taxon>
    </lineage>
</organism>
<dbReference type="OrthoDB" id="10249691at2759"/>
<dbReference type="InterPro" id="IPR039231">
    <property type="entry name" value="TPGS2"/>
</dbReference>
<dbReference type="Pfam" id="PF09346">
    <property type="entry name" value="SMI1_KNR4"/>
    <property type="match status" value="1"/>
</dbReference>
<sequence>MVINFLHDLKSYLETKVAVCDIFVETPKAVDEGSLIEWERTNDCQLPDELRNFYLTTNGLSLIWYSKHSDVKVLIGRIQINGISALREASFAFKSDMDFAQEMDVDLFVEILMRFSQGSLKKKMFILEQCPSSCVVLVLNSRCSEIYYIDRDASFHRLCDTLSQYIRLAAVHLGIIGWQTCYTLSGPRPEFLYAALYTPERLSLNARGARYWLENDARFYPHSVLHSKNLKSIEVCSCFVVNSLLPCGLKQTEFIIFFVVTGRGVTQLYPSVEVTLELHFIFIRILKLHVLHNSLTWVLFLGSSERSAQVPRSNAHGTSTNRVRSVESAHAKRSADQSFPMRKSKV</sequence>
<protein>
    <recommendedName>
        <fullName evidence="2">Knr4/Smi1-like domain-containing protein</fullName>
    </recommendedName>
</protein>
<feature type="compositionally biased region" description="Polar residues" evidence="1">
    <location>
        <begin position="310"/>
        <end position="323"/>
    </location>
</feature>
<dbReference type="KEGG" id="ovi:T265_08653"/>
<reference evidence="3 4" key="1">
    <citation type="submission" date="2013-11" db="EMBL/GenBank/DDBJ databases">
        <title>Opisthorchis viverrini - life in the bile duct.</title>
        <authorList>
            <person name="Young N.D."/>
            <person name="Nagarajan N."/>
            <person name="Lin S.J."/>
            <person name="Korhonen P.K."/>
            <person name="Jex A.R."/>
            <person name="Hall R.S."/>
            <person name="Safavi-Hemami H."/>
            <person name="Kaewkong W."/>
            <person name="Bertrand D."/>
            <person name="Gao S."/>
            <person name="Seet Q."/>
            <person name="Wongkham S."/>
            <person name="Teh B.T."/>
            <person name="Wongkham C."/>
            <person name="Intapan P.M."/>
            <person name="Maleewong W."/>
            <person name="Yang X."/>
            <person name="Hu M."/>
            <person name="Wang Z."/>
            <person name="Hofmann A."/>
            <person name="Sternberg P.W."/>
            <person name="Tan P."/>
            <person name="Wang J."/>
            <person name="Gasser R.B."/>
        </authorList>
    </citation>
    <scope>NUCLEOTIDE SEQUENCE [LARGE SCALE GENOMIC DNA]</scope>
</reference>
<dbReference type="GeneID" id="20322832"/>
<evidence type="ECO:0000259" key="2">
    <source>
        <dbReference type="SMART" id="SM00860"/>
    </source>
</evidence>
<dbReference type="AlphaFoldDB" id="A0A074Z8F1"/>
<dbReference type="STRING" id="6198.A0A074Z8F1"/>
<proteinExistence type="predicted"/>
<keyword evidence="4" id="KW-1185">Reference proteome</keyword>
<feature type="compositionally biased region" description="Basic and acidic residues" evidence="1">
    <location>
        <begin position="324"/>
        <end position="335"/>
    </location>
</feature>
<dbReference type="PANTHER" id="PTHR31854">
    <property type="entry name" value="TUBULIN POLYGLUTAMYLASE COMPLEX SUBUNIT 2"/>
    <property type="match status" value="1"/>
</dbReference>
<feature type="domain" description="Knr4/Smi1-like" evidence="2">
    <location>
        <begin position="29"/>
        <end position="168"/>
    </location>
</feature>
<dbReference type="PANTHER" id="PTHR31854:SF2">
    <property type="entry name" value="TUBULIN POLYGLUTAMYLASE COMPLEX SUBUNIT 2"/>
    <property type="match status" value="1"/>
</dbReference>
<dbReference type="SMART" id="SM00860">
    <property type="entry name" value="SMI1_KNR4"/>
    <property type="match status" value="1"/>
</dbReference>
<evidence type="ECO:0000313" key="4">
    <source>
        <dbReference type="Proteomes" id="UP000054324"/>
    </source>
</evidence>